<dbReference type="Pfam" id="PF02080">
    <property type="entry name" value="TrkA_C"/>
    <property type="match status" value="2"/>
</dbReference>
<evidence type="ECO:0000256" key="5">
    <source>
        <dbReference type="ARBA" id="ARBA00022692"/>
    </source>
</evidence>
<dbReference type="Pfam" id="PF00999">
    <property type="entry name" value="Na_H_Exchanger"/>
    <property type="match status" value="1"/>
</dbReference>
<dbReference type="InterPro" id="IPR006153">
    <property type="entry name" value="Cation/H_exchanger_TM"/>
</dbReference>
<dbReference type="GO" id="GO:0008324">
    <property type="term" value="F:monoatomic cation transmembrane transporter activity"/>
    <property type="evidence" value="ECO:0007669"/>
    <property type="project" value="InterPro"/>
</dbReference>
<keyword evidence="3" id="KW-0050">Antiport</keyword>
<comment type="subcellular location">
    <subcellularLocation>
        <location evidence="1">Cell membrane</location>
        <topology evidence="1">Multi-pass membrane protein</topology>
    </subcellularLocation>
</comment>
<feature type="domain" description="RCK C-terminal" evidence="10">
    <location>
        <begin position="462"/>
        <end position="544"/>
    </location>
</feature>
<gene>
    <name evidence="11" type="ORF">A4V09_10090</name>
</gene>
<protein>
    <submittedName>
        <fullName evidence="11">K+/H+ antiporter</fullName>
    </submittedName>
</protein>
<dbReference type="NCBIfam" id="NF003716">
    <property type="entry name" value="PRK05326.1-3"/>
    <property type="match status" value="1"/>
</dbReference>
<keyword evidence="12" id="KW-1185">Reference proteome</keyword>
<evidence type="ECO:0000256" key="2">
    <source>
        <dbReference type="ARBA" id="ARBA00022448"/>
    </source>
</evidence>
<feature type="domain" description="RCK C-terminal" evidence="10">
    <location>
        <begin position="396"/>
        <end position="461"/>
    </location>
</feature>
<feature type="transmembrane region" description="Helical" evidence="9">
    <location>
        <begin position="215"/>
        <end position="233"/>
    </location>
</feature>
<dbReference type="InterPro" id="IPR038770">
    <property type="entry name" value="Na+/solute_symporter_sf"/>
</dbReference>
<proteinExistence type="predicted"/>
<evidence type="ECO:0000313" key="12">
    <source>
        <dbReference type="Proteomes" id="UP000092574"/>
    </source>
</evidence>
<dbReference type="GO" id="GO:0015297">
    <property type="term" value="F:antiporter activity"/>
    <property type="evidence" value="ECO:0007669"/>
    <property type="project" value="UniProtKB-KW"/>
</dbReference>
<dbReference type="PANTHER" id="PTHR32507:SF7">
    <property type="entry name" value="K(+)_H(+) ANTIPORTER NHAP2"/>
    <property type="match status" value="1"/>
</dbReference>
<reference evidence="11" key="1">
    <citation type="submission" date="2017-04" db="EMBL/GenBank/DDBJ databases">
        <title>Complete Genome Sequences of Twelve Strains of a Stable Defined Moderately Diverse Mouse Microbiota 2 (sDMDMm2).</title>
        <authorList>
            <person name="Uchimura Y."/>
            <person name="Wyss M."/>
            <person name="Brugiroux S."/>
            <person name="Limenitakis J.P."/>
            <person name="Stecher B."/>
            <person name="McCoy K.D."/>
            <person name="Macpherson A.J."/>
        </authorList>
    </citation>
    <scope>NUCLEOTIDE SEQUENCE</scope>
    <source>
        <strain evidence="11">YL58</strain>
    </source>
</reference>
<keyword evidence="5 9" id="KW-0812">Transmembrane</keyword>
<dbReference type="SUPFAM" id="SSF116726">
    <property type="entry name" value="TrkA C-terminal domain-like"/>
    <property type="match status" value="2"/>
</dbReference>
<evidence type="ECO:0000256" key="7">
    <source>
        <dbReference type="ARBA" id="ARBA00023065"/>
    </source>
</evidence>
<feature type="transmembrane region" description="Helical" evidence="9">
    <location>
        <begin position="30"/>
        <end position="46"/>
    </location>
</feature>
<dbReference type="RefSeq" id="WP_065542263.1">
    <property type="nucleotide sequence ID" value="NZ_CP015405.2"/>
</dbReference>
<dbReference type="PANTHER" id="PTHR32507">
    <property type="entry name" value="NA(+)/H(+) ANTIPORTER 1"/>
    <property type="match status" value="1"/>
</dbReference>
<dbReference type="InterPro" id="IPR036721">
    <property type="entry name" value="RCK_C_sf"/>
</dbReference>
<dbReference type="PROSITE" id="PS51202">
    <property type="entry name" value="RCK_C"/>
    <property type="match status" value="2"/>
</dbReference>
<evidence type="ECO:0000256" key="4">
    <source>
        <dbReference type="ARBA" id="ARBA00022475"/>
    </source>
</evidence>
<dbReference type="AlphaFoldDB" id="A0A1C7I8U9"/>
<feature type="transmembrane region" description="Helical" evidence="9">
    <location>
        <begin position="89"/>
        <end position="110"/>
    </location>
</feature>
<dbReference type="Gene3D" id="3.30.70.1450">
    <property type="entry name" value="Regulator of K+ conductance, C-terminal domain"/>
    <property type="match status" value="2"/>
</dbReference>
<feature type="transmembrane region" description="Helical" evidence="9">
    <location>
        <begin position="294"/>
        <end position="317"/>
    </location>
</feature>
<dbReference type="EMBL" id="CP015405">
    <property type="protein sequence ID" value="ANU76087.1"/>
    <property type="molecule type" value="Genomic_DNA"/>
</dbReference>
<keyword evidence="2" id="KW-0813">Transport</keyword>
<organism evidence="11 12">
    <name type="scientific">Blautia pseudococcoides</name>
    <dbReference type="NCBI Taxonomy" id="1796616"/>
    <lineage>
        <taxon>Bacteria</taxon>
        <taxon>Bacillati</taxon>
        <taxon>Bacillota</taxon>
        <taxon>Clostridia</taxon>
        <taxon>Lachnospirales</taxon>
        <taxon>Lachnospiraceae</taxon>
        <taxon>Blautia</taxon>
    </lineage>
</organism>
<evidence type="ECO:0000313" key="11">
    <source>
        <dbReference type="EMBL" id="ANU76087.1"/>
    </source>
</evidence>
<dbReference type="GO" id="GO:0005886">
    <property type="term" value="C:plasma membrane"/>
    <property type="evidence" value="ECO:0007669"/>
    <property type="project" value="UniProtKB-SubCell"/>
</dbReference>
<keyword evidence="4" id="KW-1003">Cell membrane</keyword>
<evidence type="ECO:0000256" key="3">
    <source>
        <dbReference type="ARBA" id="ARBA00022449"/>
    </source>
</evidence>
<dbReference type="OrthoDB" id="9810759at2"/>
<accession>A0A1C7I8U9</accession>
<dbReference type="GO" id="GO:0006813">
    <property type="term" value="P:potassium ion transport"/>
    <property type="evidence" value="ECO:0007669"/>
    <property type="project" value="InterPro"/>
</dbReference>
<dbReference type="Proteomes" id="UP000092574">
    <property type="component" value="Chromosome"/>
</dbReference>
<evidence type="ECO:0000256" key="9">
    <source>
        <dbReference type="SAM" id="Phobius"/>
    </source>
</evidence>
<name>A0A1C7I8U9_9FIRM</name>
<feature type="transmembrane region" description="Helical" evidence="9">
    <location>
        <begin position="359"/>
        <end position="378"/>
    </location>
</feature>
<feature type="transmembrane region" description="Helical" evidence="9">
    <location>
        <begin position="329"/>
        <end position="347"/>
    </location>
</feature>
<feature type="transmembrane region" description="Helical" evidence="9">
    <location>
        <begin position="190"/>
        <end position="208"/>
    </location>
</feature>
<evidence type="ECO:0000256" key="1">
    <source>
        <dbReference type="ARBA" id="ARBA00004651"/>
    </source>
</evidence>
<evidence type="ECO:0000256" key="6">
    <source>
        <dbReference type="ARBA" id="ARBA00022989"/>
    </source>
</evidence>
<dbReference type="KEGG" id="byl:A4V09_10090"/>
<evidence type="ECO:0000259" key="10">
    <source>
        <dbReference type="PROSITE" id="PS51202"/>
    </source>
</evidence>
<evidence type="ECO:0000256" key="8">
    <source>
        <dbReference type="ARBA" id="ARBA00023136"/>
    </source>
</evidence>
<dbReference type="InterPro" id="IPR006037">
    <property type="entry name" value="RCK_C"/>
</dbReference>
<dbReference type="GO" id="GO:1902600">
    <property type="term" value="P:proton transmembrane transport"/>
    <property type="evidence" value="ECO:0007669"/>
    <property type="project" value="InterPro"/>
</dbReference>
<feature type="transmembrane region" description="Helical" evidence="9">
    <location>
        <begin position="58"/>
        <end position="77"/>
    </location>
</feature>
<sequence>MTWNLLLISSVILLCILLHRVSDKIGVPMLLAFIVLGMAFGTDGIVKIPFDNYGLAENVCSTALIFIMFYGGFGTSWNEARPVAVKSVLLSTLGVVITAALTGFFCYFILKFSFLDSMLIGSVISSTDAASVFSILRSKNMGLKYGTASMLELESGSNDPCSYMLTAVVLSAMSGTAGAGSIFYMVFAQLFFGILFGCLIALGARYILRHMHFDIAGFDMAFVIAVALLSYTLPSIAGGNGYLSAYMVGIILGNTKIKNKKSLVNFFDGITGLMQMLIFFLLGLLATPSQLPKIFLPALAIALFLTLAARPLAVSAILAPFKCRMNQQVLVSFAGLRGAASIVFAIMATVDEANTGFDVYHIVFCIVLLSILFQGSFLSQAAKKLNMSDMEADVMKTFSDYSEEVDLQFIRIRITEEHTWSHKAVKDISLPPDTLFLMLLRGEETVIPSGDTIFCPGDTAVLSARGYQEQENLELTEMKITAKSPWIGIKISDFSPYPGELVIMILRGDETIVPKGDTILMENDLLVIYSVPEYRKNLPVKELPAG</sequence>
<dbReference type="STRING" id="1796616.A4V09_10090"/>
<keyword evidence="6 9" id="KW-1133">Transmembrane helix</keyword>
<dbReference type="NCBIfam" id="NF003715">
    <property type="entry name" value="PRK05326.1-2"/>
    <property type="match status" value="1"/>
</dbReference>
<keyword evidence="7" id="KW-0406">Ion transport</keyword>
<dbReference type="Gene3D" id="1.20.1530.20">
    <property type="match status" value="1"/>
</dbReference>
<keyword evidence="8 9" id="KW-0472">Membrane</keyword>
<feature type="transmembrane region" description="Helical" evidence="9">
    <location>
        <begin position="269"/>
        <end position="288"/>
    </location>
</feature>